<dbReference type="GO" id="GO:0046513">
    <property type="term" value="P:ceramide biosynthetic process"/>
    <property type="evidence" value="ECO:0007669"/>
    <property type="project" value="TreeGrafter"/>
</dbReference>
<dbReference type="OrthoDB" id="282973at2759"/>
<dbReference type="PANTHER" id="PTHR10340:SF34">
    <property type="entry name" value="SPHINGOMYELIN PHOSPHODIESTERASE"/>
    <property type="match status" value="1"/>
</dbReference>
<feature type="domain" description="Saposin B-type" evidence="7">
    <location>
        <begin position="48"/>
        <end position="132"/>
    </location>
</feature>
<evidence type="ECO:0000313" key="8">
    <source>
        <dbReference type="EMBL" id="ROT84532.1"/>
    </source>
</evidence>
<dbReference type="InterPro" id="IPR011001">
    <property type="entry name" value="Saposin-like"/>
</dbReference>
<keyword evidence="2" id="KW-1015">Disulfide bond</keyword>
<keyword evidence="3" id="KW-0325">Glycoprotein</keyword>
<proteinExistence type="predicted"/>
<dbReference type="AlphaFoldDB" id="A0A3R7QNA9"/>
<evidence type="ECO:0000256" key="3">
    <source>
        <dbReference type="ARBA" id="ARBA00023180"/>
    </source>
</evidence>
<dbReference type="STRING" id="6689.A0A3R7QNA9"/>
<dbReference type="GO" id="GO:0005615">
    <property type="term" value="C:extracellular space"/>
    <property type="evidence" value="ECO:0007669"/>
    <property type="project" value="TreeGrafter"/>
</dbReference>
<dbReference type="GO" id="GO:0006685">
    <property type="term" value="P:sphingomyelin catabolic process"/>
    <property type="evidence" value="ECO:0007669"/>
    <property type="project" value="TreeGrafter"/>
</dbReference>
<evidence type="ECO:0000259" key="7">
    <source>
        <dbReference type="PROSITE" id="PS50015"/>
    </source>
</evidence>
<dbReference type="InterPro" id="IPR004843">
    <property type="entry name" value="Calcineurin-like_PHP"/>
</dbReference>
<name>A0A3R7QNA9_PENVA</name>
<comment type="catalytic activity">
    <reaction evidence="5">
        <text>a sphingomyelin + H2O = phosphocholine + an N-acylsphing-4-enine + H(+)</text>
        <dbReference type="Rhea" id="RHEA:19253"/>
        <dbReference type="ChEBI" id="CHEBI:15377"/>
        <dbReference type="ChEBI" id="CHEBI:15378"/>
        <dbReference type="ChEBI" id="CHEBI:17636"/>
        <dbReference type="ChEBI" id="CHEBI:52639"/>
        <dbReference type="ChEBI" id="CHEBI:295975"/>
        <dbReference type="EC" id="3.1.4.12"/>
    </reaction>
    <physiologicalReaction direction="left-to-right" evidence="5">
        <dbReference type="Rhea" id="RHEA:19254"/>
    </physiologicalReaction>
</comment>
<dbReference type="SUPFAM" id="SSF47862">
    <property type="entry name" value="Saposin"/>
    <property type="match status" value="1"/>
</dbReference>
<evidence type="ECO:0000313" key="9">
    <source>
        <dbReference type="Proteomes" id="UP000283509"/>
    </source>
</evidence>
<keyword evidence="9" id="KW-1185">Reference proteome</keyword>
<comment type="caution">
    <text evidence="8">The sequence shown here is derived from an EMBL/GenBank/DDBJ whole genome shotgun (WGS) entry which is preliminary data.</text>
</comment>
<keyword evidence="4" id="KW-0326">Glycosidase</keyword>
<dbReference type="PROSITE" id="PS50015">
    <property type="entry name" value="SAP_B"/>
    <property type="match status" value="1"/>
</dbReference>
<dbReference type="InterPro" id="IPR029052">
    <property type="entry name" value="Metallo-depent_PP-like"/>
</dbReference>
<feature type="signal peptide" evidence="6">
    <location>
        <begin position="1"/>
        <end position="18"/>
    </location>
</feature>
<evidence type="ECO:0000256" key="4">
    <source>
        <dbReference type="ARBA" id="ARBA00023295"/>
    </source>
</evidence>
<dbReference type="Proteomes" id="UP000283509">
    <property type="component" value="Unassembled WGS sequence"/>
</dbReference>
<dbReference type="GO" id="GO:0005764">
    <property type="term" value="C:lysosome"/>
    <property type="evidence" value="ECO:0007669"/>
    <property type="project" value="TreeGrafter"/>
</dbReference>
<protein>
    <submittedName>
        <fullName evidence="8">Acid sphingomyelinase 1</fullName>
    </submittedName>
</protein>
<keyword evidence="6" id="KW-0732">Signal</keyword>
<evidence type="ECO:0000256" key="2">
    <source>
        <dbReference type="ARBA" id="ARBA00023157"/>
    </source>
</evidence>
<reference evidence="8 9" key="1">
    <citation type="submission" date="2018-04" db="EMBL/GenBank/DDBJ databases">
        <authorList>
            <person name="Zhang X."/>
            <person name="Yuan J."/>
            <person name="Li F."/>
            <person name="Xiang J."/>
        </authorList>
    </citation>
    <scope>NUCLEOTIDE SEQUENCE [LARGE SCALE GENOMIC DNA]</scope>
    <source>
        <tissue evidence="8">Muscle</tissue>
    </source>
</reference>
<dbReference type="PANTHER" id="PTHR10340">
    <property type="entry name" value="SPHINGOMYELIN PHOSPHODIESTERASE"/>
    <property type="match status" value="1"/>
</dbReference>
<accession>A0A3R7QNA9</accession>
<evidence type="ECO:0000256" key="6">
    <source>
        <dbReference type="SAM" id="SignalP"/>
    </source>
</evidence>
<evidence type="ECO:0000256" key="1">
    <source>
        <dbReference type="ARBA" id="ARBA00022801"/>
    </source>
</evidence>
<dbReference type="GO" id="GO:0016798">
    <property type="term" value="F:hydrolase activity, acting on glycosyl bonds"/>
    <property type="evidence" value="ECO:0007669"/>
    <property type="project" value="UniProtKB-KW"/>
</dbReference>
<gene>
    <name evidence="8" type="ORF">C7M84_022292</name>
</gene>
<feature type="chain" id="PRO_5018572583" evidence="6">
    <location>
        <begin position="19"/>
        <end position="350"/>
    </location>
</feature>
<dbReference type="GO" id="GO:0061750">
    <property type="term" value="F:acid sphingomyelin phosphodiesterase activity"/>
    <property type="evidence" value="ECO:0007669"/>
    <property type="project" value="TreeGrafter"/>
</dbReference>
<feature type="non-terminal residue" evidence="8">
    <location>
        <position position="350"/>
    </location>
</feature>
<evidence type="ECO:0000256" key="5">
    <source>
        <dbReference type="ARBA" id="ARBA00047268"/>
    </source>
</evidence>
<sequence>MAFRQLWIILFVVGSLSAAPWDGRPGQPTSSPAHFLLHALVPEHNQVRDLTCLECRTAAGVIAAMMAEGATVEEIEDQVILDCVLLDLFPPDVCSGMVRLSGAEVLHVLNATKYDHETVCGWLLGGHCQHTQLDPWTLAVPGGKPAPSHPEPAQPTEGVVRILQLSDLHVDLLYDEGSAAHCEHPNCCRHAFGDPAPGELAAGHWGALANCDIPLHTLDDLLAHAALTNPDLVYVTGDLPPHDVWAQSHASNLLAINTTVQLIAKHFPDVPVLHALGNHASAPVNSFVVPTAYADGWSMTWLYDSLAAMWAPWLPEEALPDVRKGGYFSCSPKPGLRVISANMNYCNTLN</sequence>
<dbReference type="Pfam" id="PF00149">
    <property type="entry name" value="Metallophos"/>
    <property type="match status" value="1"/>
</dbReference>
<reference evidence="8 9" key="2">
    <citation type="submission" date="2019-01" db="EMBL/GenBank/DDBJ databases">
        <title>The decoding of complex shrimp genome reveals the adaptation for benthos swimmer, frequently molting mechanism and breeding impact on genome.</title>
        <authorList>
            <person name="Sun Y."/>
            <person name="Gao Y."/>
            <person name="Yu Y."/>
        </authorList>
    </citation>
    <scope>NUCLEOTIDE SEQUENCE [LARGE SCALE GENOMIC DNA]</scope>
    <source>
        <tissue evidence="8">Muscle</tissue>
    </source>
</reference>
<dbReference type="GO" id="GO:0016020">
    <property type="term" value="C:membrane"/>
    <property type="evidence" value="ECO:0007669"/>
    <property type="project" value="GOC"/>
</dbReference>
<organism evidence="8 9">
    <name type="scientific">Penaeus vannamei</name>
    <name type="common">Whiteleg shrimp</name>
    <name type="synonym">Litopenaeus vannamei</name>
    <dbReference type="NCBI Taxonomy" id="6689"/>
    <lineage>
        <taxon>Eukaryota</taxon>
        <taxon>Metazoa</taxon>
        <taxon>Ecdysozoa</taxon>
        <taxon>Arthropoda</taxon>
        <taxon>Crustacea</taxon>
        <taxon>Multicrustacea</taxon>
        <taxon>Malacostraca</taxon>
        <taxon>Eumalacostraca</taxon>
        <taxon>Eucarida</taxon>
        <taxon>Decapoda</taxon>
        <taxon>Dendrobranchiata</taxon>
        <taxon>Penaeoidea</taxon>
        <taxon>Penaeidae</taxon>
        <taxon>Penaeus</taxon>
    </lineage>
</organism>
<dbReference type="EMBL" id="QCYY01000531">
    <property type="protein sequence ID" value="ROT84532.1"/>
    <property type="molecule type" value="Genomic_DNA"/>
</dbReference>
<dbReference type="SUPFAM" id="SSF56300">
    <property type="entry name" value="Metallo-dependent phosphatases"/>
    <property type="match status" value="1"/>
</dbReference>
<keyword evidence="1" id="KW-0378">Hydrolase</keyword>
<dbReference type="InterPro" id="IPR008139">
    <property type="entry name" value="SaposinB_dom"/>
</dbReference>